<reference evidence="4" key="1">
    <citation type="submission" date="2010-05" db="EMBL/GenBank/DDBJ databases">
        <title>The genome sequence of Magnaporthe poae strain ATCC 64411.</title>
        <authorList>
            <person name="Ma L.-J."/>
            <person name="Dead R."/>
            <person name="Young S."/>
            <person name="Zeng Q."/>
            <person name="Koehrsen M."/>
            <person name="Alvarado L."/>
            <person name="Berlin A."/>
            <person name="Chapman S.B."/>
            <person name="Chen Z."/>
            <person name="Freedman E."/>
            <person name="Gellesch M."/>
            <person name="Goldberg J."/>
            <person name="Griggs A."/>
            <person name="Gujja S."/>
            <person name="Heilman E.R."/>
            <person name="Heiman D."/>
            <person name="Hepburn T."/>
            <person name="Howarth C."/>
            <person name="Jen D."/>
            <person name="Larson L."/>
            <person name="Mehta T."/>
            <person name="Neiman D."/>
            <person name="Pearson M."/>
            <person name="Roberts A."/>
            <person name="Saif S."/>
            <person name="Shea T."/>
            <person name="Shenoy N."/>
            <person name="Sisk P."/>
            <person name="Stolte C."/>
            <person name="Sykes S."/>
            <person name="Walk T."/>
            <person name="White J."/>
            <person name="Yandava C."/>
            <person name="Haas B."/>
            <person name="Nusbaum C."/>
            <person name="Birren B."/>
        </authorList>
    </citation>
    <scope>NUCLEOTIDE SEQUENCE [LARGE SCALE GENOMIC DNA]</scope>
    <source>
        <strain evidence="4">ATCC 64411 / 73-15</strain>
    </source>
</reference>
<organism evidence="3 4">
    <name type="scientific">Magnaporthiopsis poae (strain ATCC 64411 / 73-15)</name>
    <name type="common">Kentucky bluegrass fungus</name>
    <name type="synonym">Magnaporthe poae</name>
    <dbReference type="NCBI Taxonomy" id="644358"/>
    <lineage>
        <taxon>Eukaryota</taxon>
        <taxon>Fungi</taxon>
        <taxon>Dikarya</taxon>
        <taxon>Ascomycota</taxon>
        <taxon>Pezizomycotina</taxon>
        <taxon>Sordariomycetes</taxon>
        <taxon>Sordariomycetidae</taxon>
        <taxon>Magnaporthales</taxon>
        <taxon>Magnaporthaceae</taxon>
        <taxon>Magnaporthiopsis</taxon>
    </lineage>
</organism>
<dbReference type="EMBL" id="ADBL01001252">
    <property type="status" value="NOT_ANNOTATED_CDS"/>
    <property type="molecule type" value="Genomic_DNA"/>
</dbReference>
<proteinExistence type="predicted"/>
<dbReference type="OrthoDB" id="3535086at2759"/>
<dbReference type="VEuPathDB" id="FungiDB:MAPG_05295"/>
<reference evidence="3" key="4">
    <citation type="journal article" date="2015" name="G3 (Bethesda)">
        <title>Genome sequences of three phytopathogenic species of the Magnaporthaceae family of fungi.</title>
        <authorList>
            <person name="Okagaki L.H."/>
            <person name="Nunes C.C."/>
            <person name="Sailsbery J."/>
            <person name="Clay B."/>
            <person name="Brown D."/>
            <person name="John T."/>
            <person name="Oh Y."/>
            <person name="Young N."/>
            <person name="Fitzgerald M."/>
            <person name="Haas B.J."/>
            <person name="Zeng Q."/>
            <person name="Young S."/>
            <person name="Adiconis X."/>
            <person name="Fan L."/>
            <person name="Levin J.Z."/>
            <person name="Mitchell T.K."/>
            <person name="Okubara P.A."/>
            <person name="Farman M.L."/>
            <person name="Kohn L.M."/>
            <person name="Birren B."/>
            <person name="Ma L.-J."/>
            <person name="Dean R.A."/>
        </authorList>
    </citation>
    <scope>NUCLEOTIDE SEQUENCE</scope>
    <source>
        <strain evidence="3">ATCC 64411 / 73-15</strain>
    </source>
</reference>
<feature type="region of interest" description="Disordered" evidence="1">
    <location>
        <begin position="17"/>
        <end position="37"/>
    </location>
</feature>
<dbReference type="OMA" id="AYQDSRR"/>
<evidence type="ECO:0000313" key="3">
    <source>
        <dbReference type="EnsemblFungi" id="MAPG_05295T0"/>
    </source>
</evidence>
<reference evidence="2" key="2">
    <citation type="submission" date="2010-05" db="EMBL/GenBank/DDBJ databases">
        <title>The Genome Sequence of Magnaporthe poae strain ATCC 64411.</title>
        <authorList>
            <consortium name="The Broad Institute Genome Sequencing Platform"/>
            <consortium name="Broad Institute Genome Sequencing Center for Infectious Disease"/>
            <person name="Ma L.-J."/>
            <person name="Dead R."/>
            <person name="Young S."/>
            <person name="Zeng Q."/>
            <person name="Koehrsen M."/>
            <person name="Alvarado L."/>
            <person name="Berlin A."/>
            <person name="Chapman S.B."/>
            <person name="Chen Z."/>
            <person name="Freedman E."/>
            <person name="Gellesch M."/>
            <person name="Goldberg J."/>
            <person name="Griggs A."/>
            <person name="Gujja S."/>
            <person name="Heilman E.R."/>
            <person name="Heiman D."/>
            <person name="Hepburn T."/>
            <person name="Howarth C."/>
            <person name="Jen D."/>
            <person name="Larson L."/>
            <person name="Mehta T."/>
            <person name="Neiman D."/>
            <person name="Pearson M."/>
            <person name="Roberts A."/>
            <person name="Saif S."/>
            <person name="Shea T."/>
            <person name="Shenoy N."/>
            <person name="Sisk P."/>
            <person name="Stolte C."/>
            <person name="Sykes S."/>
            <person name="Walk T."/>
            <person name="White J."/>
            <person name="Yandava C."/>
            <person name="Haas B."/>
            <person name="Nusbaum C."/>
            <person name="Birren B."/>
        </authorList>
    </citation>
    <scope>NUCLEOTIDE SEQUENCE</scope>
    <source>
        <strain evidence="2">ATCC 64411</strain>
    </source>
</reference>
<keyword evidence="4" id="KW-1185">Reference proteome</keyword>
<dbReference type="EnsemblFungi" id="MAPG_05295T0">
    <property type="protein sequence ID" value="MAPG_05295T0"/>
    <property type="gene ID" value="MAPG_05295"/>
</dbReference>
<evidence type="ECO:0000256" key="1">
    <source>
        <dbReference type="SAM" id="MobiDB-lite"/>
    </source>
</evidence>
<dbReference type="EMBL" id="GL876969">
    <property type="protein sequence ID" value="KLU86279.1"/>
    <property type="molecule type" value="Genomic_DNA"/>
</dbReference>
<dbReference type="AlphaFoldDB" id="A0A0C4DZ08"/>
<feature type="compositionally biased region" description="Low complexity" evidence="1">
    <location>
        <begin position="17"/>
        <end position="35"/>
    </location>
</feature>
<sequence>MPNNYMHMQAAATLPRATAAPPAALQPSPTAAAMARDPSKCHPVFFTSRAWRPMPGRPNAACQSPIAFGYAYQDSRRQGEAVAPRL</sequence>
<evidence type="ECO:0000313" key="2">
    <source>
        <dbReference type="EMBL" id="KLU86279.1"/>
    </source>
</evidence>
<accession>A0A0C4DZ08</accession>
<gene>
    <name evidence="2" type="ORF">MAPG_05295</name>
</gene>
<name>A0A0C4DZ08_MAGP6</name>
<dbReference type="Proteomes" id="UP000011715">
    <property type="component" value="Unassembled WGS sequence"/>
</dbReference>
<dbReference type="eggNOG" id="ENOG502RMNZ">
    <property type="taxonomic scope" value="Eukaryota"/>
</dbReference>
<evidence type="ECO:0000313" key="4">
    <source>
        <dbReference type="Proteomes" id="UP000011715"/>
    </source>
</evidence>
<reference evidence="3" key="5">
    <citation type="submission" date="2015-06" db="UniProtKB">
        <authorList>
            <consortium name="EnsemblFungi"/>
        </authorList>
    </citation>
    <scope>IDENTIFICATION</scope>
    <source>
        <strain evidence="3">ATCC 64411</strain>
    </source>
</reference>
<reference evidence="2" key="3">
    <citation type="submission" date="2011-03" db="EMBL/GenBank/DDBJ databases">
        <title>Annotation of Magnaporthe poae ATCC 64411.</title>
        <authorList>
            <person name="Ma L.-J."/>
            <person name="Dead R."/>
            <person name="Young S.K."/>
            <person name="Zeng Q."/>
            <person name="Gargeya S."/>
            <person name="Fitzgerald M."/>
            <person name="Haas B."/>
            <person name="Abouelleil A."/>
            <person name="Alvarado L."/>
            <person name="Arachchi H.M."/>
            <person name="Berlin A."/>
            <person name="Brown A."/>
            <person name="Chapman S.B."/>
            <person name="Chen Z."/>
            <person name="Dunbar C."/>
            <person name="Freedman E."/>
            <person name="Gearin G."/>
            <person name="Gellesch M."/>
            <person name="Goldberg J."/>
            <person name="Griggs A."/>
            <person name="Gujja S."/>
            <person name="Heiman D."/>
            <person name="Howarth C."/>
            <person name="Larson L."/>
            <person name="Lui A."/>
            <person name="MacDonald P.J.P."/>
            <person name="Mehta T."/>
            <person name="Montmayeur A."/>
            <person name="Murphy C."/>
            <person name="Neiman D."/>
            <person name="Pearson M."/>
            <person name="Priest M."/>
            <person name="Roberts A."/>
            <person name="Saif S."/>
            <person name="Shea T."/>
            <person name="Shenoy N."/>
            <person name="Sisk P."/>
            <person name="Stolte C."/>
            <person name="Sykes S."/>
            <person name="Yandava C."/>
            <person name="Wortman J."/>
            <person name="Nusbaum C."/>
            <person name="Birren B."/>
        </authorList>
    </citation>
    <scope>NUCLEOTIDE SEQUENCE</scope>
    <source>
        <strain evidence="2">ATCC 64411</strain>
    </source>
</reference>
<protein>
    <submittedName>
        <fullName evidence="2 3">Uncharacterized protein</fullName>
    </submittedName>
</protein>